<dbReference type="PANTHER" id="PTHR30349:SF41">
    <property type="entry name" value="INTEGRASE_RECOMBINASE PROTEIN MJ0367-RELATED"/>
    <property type="match status" value="1"/>
</dbReference>
<dbReference type="InterPro" id="IPR002104">
    <property type="entry name" value="Integrase_catalytic"/>
</dbReference>
<comment type="similarity">
    <text evidence="1">Belongs to the 'phage' integrase family.</text>
</comment>
<dbReference type="Gene3D" id="1.10.443.10">
    <property type="entry name" value="Intergrase catalytic core"/>
    <property type="match status" value="1"/>
</dbReference>
<organism evidence="8 9">
    <name type="scientific">Eiseniibacteriota bacterium</name>
    <dbReference type="NCBI Taxonomy" id="2212470"/>
    <lineage>
        <taxon>Bacteria</taxon>
        <taxon>Candidatus Eiseniibacteriota</taxon>
    </lineage>
</organism>
<dbReference type="Proteomes" id="UP000580839">
    <property type="component" value="Unassembled WGS sequence"/>
</dbReference>
<dbReference type="PANTHER" id="PTHR30349">
    <property type="entry name" value="PHAGE INTEGRASE-RELATED"/>
    <property type="match status" value="1"/>
</dbReference>
<gene>
    <name evidence="8" type="ORF">HOP12_07465</name>
</gene>
<dbReference type="EMBL" id="JABFRW010000086">
    <property type="protein sequence ID" value="NOT33991.1"/>
    <property type="molecule type" value="Genomic_DNA"/>
</dbReference>
<reference evidence="8 9" key="1">
    <citation type="submission" date="2020-04" db="EMBL/GenBank/DDBJ databases">
        <title>Metagenomic profiling of ammonia- and methane-oxidizing microorganisms in a Dutch drinking water treatment plant.</title>
        <authorList>
            <person name="Poghosyan L."/>
            <person name="Leucker S."/>
        </authorList>
    </citation>
    <scope>NUCLEOTIDE SEQUENCE [LARGE SCALE GENOMIC DNA]</scope>
    <source>
        <strain evidence="8">S-RSF-IL-03</strain>
    </source>
</reference>
<sequence length="373" mass="42638">MARGQGRVFQRGGSKKWYIEYWWQGRQHRESSGSFRERDAVALLRRRLGQVDTGRLVGPQFERTTFEELTQMLVDDYQVNGRKSLDRAVRSIRHLRSFFGGCRAIEVTSDRVSSYIRFRLEATPPAKPATIQNELAALKRMFSLAYRAGKVAARPAFPGIKVRNTRSGFFEEEQFQAVLKRLPHDIRGIVEFTFLTGWRIGEVRTLQWRQVDFVASIVRLEPGTTKNDEGRVFPFGAAPDLCALLQRQRQLTSVVEQEQGRLVPWVFHRRGKPVRTFHDAWRRACREAGCPARLVHDLRRTAVREMERAGVSRSVAMKLTGHKTESIYRRYAIVSEADLAEGVGRRAAFRSNSRPVPAQFGATRGTAEDESTA</sequence>
<evidence type="ECO:0000256" key="5">
    <source>
        <dbReference type="SAM" id="MobiDB-lite"/>
    </source>
</evidence>
<evidence type="ECO:0000256" key="1">
    <source>
        <dbReference type="ARBA" id="ARBA00008857"/>
    </source>
</evidence>
<name>A0A849SHR0_UNCEI</name>
<evidence type="ECO:0000256" key="3">
    <source>
        <dbReference type="ARBA" id="ARBA00023172"/>
    </source>
</evidence>
<dbReference type="GO" id="GO:0015074">
    <property type="term" value="P:DNA integration"/>
    <property type="evidence" value="ECO:0007669"/>
    <property type="project" value="InterPro"/>
</dbReference>
<dbReference type="AlphaFoldDB" id="A0A849SHR0"/>
<accession>A0A849SHR0</accession>
<dbReference type="Gene3D" id="1.10.150.130">
    <property type="match status" value="1"/>
</dbReference>
<evidence type="ECO:0000259" key="6">
    <source>
        <dbReference type="PROSITE" id="PS51898"/>
    </source>
</evidence>
<comment type="caution">
    <text evidence="8">The sequence shown here is derived from an EMBL/GenBank/DDBJ whole genome shotgun (WGS) entry which is preliminary data.</text>
</comment>
<keyword evidence="3" id="KW-0233">DNA recombination</keyword>
<dbReference type="InterPro" id="IPR011010">
    <property type="entry name" value="DNA_brk_join_enz"/>
</dbReference>
<proteinExistence type="inferred from homology"/>
<dbReference type="Pfam" id="PF00589">
    <property type="entry name" value="Phage_integrase"/>
    <property type="match status" value="1"/>
</dbReference>
<feature type="region of interest" description="Disordered" evidence="5">
    <location>
        <begin position="354"/>
        <end position="373"/>
    </location>
</feature>
<evidence type="ECO:0000256" key="4">
    <source>
        <dbReference type="PROSITE-ProRule" id="PRU01248"/>
    </source>
</evidence>
<keyword evidence="2 4" id="KW-0238">DNA-binding</keyword>
<dbReference type="GO" id="GO:0006310">
    <property type="term" value="P:DNA recombination"/>
    <property type="evidence" value="ECO:0007669"/>
    <property type="project" value="UniProtKB-KW"/>
</dbReference>
<dbReference type="PROSITE" id="PS51900">
    <property type="entry name" value="CB"/>
    <property type="match status" value="1"/>
</dbReference>
<dbReference type="InterPro" id="IPR010998">
    <property type="entry name" value="Integrase_recombinase_N"/>
</dbReference>
<evidence type="ECO:0000313" key="8">
    <source>
        <dbReference type="EMBL" id="NOT33991.1"/>
    </source>
</evidence>
<feature type="domain" description="Tyr recombinase" evidence="6">
    <location>
        <begin position="165"/>
        <end position="344"/>
    </location>
</feature>
<dbReference type="SUPFAM" id="SSF56349">
    <property type="entry name" value="DNA breaking-rejoining enzymes"/>
    <property type="match status" value="1"/>
</dbReference>
<dbReference type="InterPro" id="IPR013762">
    <property type="entry name" value="Integrase-like_cat_sf"/>
</dbReference>
<dbReference type="CDD" id="cd00796">
    <property type="entry name" value="INT_Rci_Hp1_C"/>
    <property type="match status" value="1"/>
</dbReference>
<dbReference type="GO" id="GO:0003677">
    <property type="term" value="F:DNA binding"/>
    <property type="evidence" value="ECO:0007669"/>
    <property type="project" value="UniProtKB-UniRule"/>
</dbReference>
<evidence type="ECO:0000256" key="2">
    <source>
        <dbReference type="ARBA" id="ARBA00023125"/>
    </source>
</evidence>
<feature type="domain" description="Core-binding (CB)" evidence="7">
    <location>
        <begin position="64"/>
        <end position="146"/>
    </location>
</feature>
<dbReference type="InterPro" id="IPR050090">
    <property type="entry name" value="Tyrosine_recombinase_XerCD"/>
</dbReference>
<evidence type="ECO:0000259" key="7">
    <source>
        <dbReference type="PROSITE" id="PS51900"/>
    </source>
</evidence>
<evidence type="ECO:0000313" key="9">
    <source>
        <dbReference type="Proteomes" id="UP000580839"/>
    </source>
</evidence>
<protein>
    <submittedName>
        <fullName evidence="8">Site-specific integrase</fullName>
    </submittedName>
</protein>
<dbReference type="PROSITE" id="PS51898">
    <property type="entry name" value="TYR_RECOMBINASE"/>
    <property type="match status" value="1"/>
</dbReference>
<dbReference type="InterPro" id="IPR044068">
    <property type="entry name" value="CB"/>
</dbReference>